<keyword evidence="2" id="KW-0472">Membrane</keyword>
<protein>
    <submittedName>
        <fullName evidence="3">Uncharacterized protein</fullName>
    </submittedName>
</protein>
<dbReference type="EMBL" id="BK015049">
    <property type="protein sequence ID" value="DAD88844.1"/>
    <property type="molecule type" value="Genomic_DNA"/>
</dbReference>
<evidence type="ECO:0000256" key="1">
    <source>
        <dbReference type="SAM" id="Coils"/>
    </source>
</evidence>
<organism evidence="3">
    <name type="scientific">Siphoviridae sp. ctRuT6</name>
    <dbReference type="NCBI Taxonomy" id="2826339"/>
    <lineage>
        <taxon>Viruses</taxon>
        <taxon>Duplodnaviria</taxon>
        <taxon>Heunggongvirae</taxon>
        <taxon>Uroviricota</taxon>
        <taxon>Caudoviricetes</taxon>
    </lineage>
</organism>
<name>A0A8S5N350_9CAUD</name>
<accession>A0A8S5N350</accession>
<keyword evidence="1" id="KW-0175">Coiled coil</keyword>
<evidence type="ECO:0000256" key="2">
    <source>
        <dbReference type="SAM" id="Phobius"/>
    </source>
</evidence>
<keyword evidence="2" id="KW-0812">Transmembrane</keyword>
<sequence>MDNSRIKLLLKIIKSLAIIIIPAILTGIITNYFTEGEIMDSITTRFDFVDKEMSYKQALEAIYQERKEDKDEIESLNEEISKYEALINQQNSTDEINKIIQNATQYWNEANYQQCLTLLKNSKSRSTDIDNLYTKYSAQYVLILLSNADSFISQRKYNEAIELLNDGITLVDNDKMLSDKIDEINNNQPIKLSDLKISASRFFTQNQDKPLEDTVGNKYSTTNSFITYAEGKSSYGYATFYLGKKYTALNGIIAISDESENRSDTQLKGWIEIGTKSNDTEFNSLWSSSTLSRTTSQIEIPEINIKDSEWLEIRYYNNGEYFSLGGGYHSLRVIISDVTLYVD</sequence>
<feature type="transmembrane region" description="Helical" evidence="2">
    <location>
        <begin position="12"/>
        <end position="33"/>
    </location>
</feature>
<keyword evidence="2" id="KW-1133">Transmembrane helix</keyword>
<reference evidence="3" key="1">
    <citation type="journal article" date="2021" name="Proc. Natl. Acad. Sci. U.S.A.">
        <title>A Catalog of Tens of Thousands of Viruses from Human Metagenomes Reveals Hidden Associations with Chronic Diseases.</title>
        <authorList>
            <person name="Tisza M.J."/>
            <person name="Buck C.B."/>
        </authorList>
    </citation>
    <scope>NUCLEOTIDE SEQUENCE</scope>
    <source>
        <strain evidence="3">CtRuT6</strain>
    </source>
</reference>
<feature type="coiled-coil region" evidence="1">
    <location>
        <begin position="59"/>
        <end position="93"/>
    </location>
</feature>
<evidence type="ECO:0000313" key="3">
    <source>
        <dbReference type="EMBL" id="DAD88844.1"/>
    </source>
</evidence>
<proteinExistence type="predicted"/>